<gene>
    <name evidence="8" type="ORF">Sjap_004494</name>
</gene>
<proteinExistence type="predicted"/>
<keyword evidence="3" id="KW-0547">Nucleotide-binding</keyword>
<dbReference type="InterPro" id="IPR000719">
    <property type="entry name" value="Prot_kinase_dom"/>
</dbReference>
<dbReference type="Proteomes" id="UP001417504">
    <property type="component" value="Unassembled WGS sequence"/>
</dbReference>
<evidence type="ECO:0000256" key="4">
    <source>
        <dbReference type="ARBA" id="ARBA00022777"/>
    </source>
</evidence>
<evidence type="ECO:0000256" key="6">
    <source>
        <dbReference type="SAM" id="MobiDB-lite"/>
    </source>
</evidence>
<comment type="caution">
    <text evidence="8">The sequence shown here is derived from an EMBL/GenBank/DDBJ whole genome shotgun (WGS) entry which is preliminary data.</text>
</comment>
<name>A0AAP0K2M4_9MAGN</name>
<dbReference type="InterPro" id="IPR050117">
    <property type="entry name" value="MAPK"/>
</dbReference>
<evidence type="ECO:0000256" key="5">
    <source>
        <dbReference type="ARBA" id="ARBA00022840"/>
    </source>
</evidence>
<dbReference type="InterPro" id="IPR008271">
    <property type="entry name" value="Ser/Thr_kinase_AS"/>
</dbReference>
<evidence type="ECO:0000259" key="7">
    <source>
        <dbReference type="PROSITE" id="PS50011"/>
    </source>
</evidence>
<sequence>MSLKILKSMANGYQGKGINDYELLEELGHFSSGRVWKAADKHSGDVFAIKELKRDWGLTSWKYSIHLREVKTHRDLNHPNIMRLKQLIKENDVLYLVMERMDMTLKQLMDSREKKPFDNNEVRSIAGQLFQALAYMHKTGYFHRDLKPHNILVSKDVVKIADLCSAREVSRTGEDWYTEQVTTLWYMAPELLLLSWSYNPAVDMWAMGAIMAELFTSTPLFQGETDIDQISKICSVIGTPTKETWEDGLQLGKEIRTFEFPKEYEGVDELAKLVPNADEDAMSLIRWLCSWDHWKRPTATEALQHPFFASHYTVPKSIAPCSPKLKAPSSAKRRNPNRNLSQLKKARNE</sequence>
<accession>A0AAP0K2M4</accession>
<organism evidence="8 9">
    <name type="scientific">Stephania japonica</name>
    <dbReference type="NCBI Taxonomy" id="461633"/>
    <lineage>
        <taxon>Eukaryota</taxon>
        <taxon>Viridiplantae</taxon>
        <taxon>Streptophyta</taxon>
        <taxon>Embryophyta</taxon>
        <taxon>Tracheophyta</taxon>
        <taxon>Spermatophyta</taxon>
        <taxon>Magnoliopsida</taxon>
        <taxon>Ranunculales</taxon>
        <taxon>Menispermaceae</taxon>
        <taxon>Menispermoideae</taxon>
        <taxon>Cissampelideae</taxon>
        <taxon>Stephania</taxon>
    </lineage>
</organism>
<evidence type="ECO:0000313" key="8">
    <source>
        <dbReference type="EMBL" id="KAK9144591.1"/>
    </source>
</evidence>
<dbReference type="GO" id="GO:0004674">
    <property type="term" value="F:protein serine/threonine kinase activity"/>
    <property type="evidence" value="ECO:0007669"/>
    <property type="project" value="UniProtKB-KW"/>
</dbReference>
<dbReference type="AlphaFoldDB" id="A0AAP0K2M4"/>
<dbReference type="PROSITE" id="PS00108">
    <property type="entry name" value="PROTEIN_KINASE_ST"/>
    <property type="match status" value="1"/>
</dbReference>
<keyword evidence="4" id="KW-0418">Kinase</keyword>
<dbReference type="GO" id="GO:0005524">
    <property type="term" value="F:ATP binding"/>
    <property type="evidence" value="ECO:0007669"/>
    <property type="project" value="UniProtKB-KW"/>
</dbReference>
<dbReference type="PANTHER" id="PTHR24055">
    <property type="entry name" value="MITOGEN-ACTIVATED PROTEIN KINASE"/>
    <property type="match status" value="1"/>
</dbReference>
<dbReference type="SUPFAM" id="SSF56112">
    <property type="entry name" value="Protein kinase-like (PK-like)"/>
    <property type="match status" value="1"/>
</dbReference>
<dbReference type="EMBL" id="JBBNAE010000002">
    <property type="protein sequence ID" value="KAK9144591.1"/>
    <property type="molecule type" value="Genomic_DNA"/>
</dbReference>
<evidence type="ECO:0000313" key="9">
    <source>
        <dbReference type="Proteomes" id="UP001417504"/>
    </source>
</evidence>
<evidence type="ECO:0000256" key="3">
    <source>
        <dbReference type="ARBA" id="ARBA00022741"/>
    </source>
</evidence>
<dbReference type="Gene3D" id="3.30.200.20">
    <property type="entry name" value="Phosphorylase Kinase, domain 1"/>
    <property type="match status" value="1"/>
</dbReference>
<reference evidence="8 9" key="1">
    <citation type="submission" date="2024-01" db="EMBL/GenBank/DDBJ databases">
        <title>Genome assemblies of Stephania.</title>
        <authorList>
            <person name="Yang L."/>
        </authorList>
    </citation>
    <scope>NUCLEOTIDE SEQUENCE [LARGE SCALE GENOMIC DNA]</scope>
    <source>
        <strain evidence="8">QJT</strain>
        <tissue evidence="8">Leaf</tissue>
    </source>
</reference>
<keyword evidence="1" id="KW-0723">Serine/threonine-protein kinase</keyword>
<keyword evidence="9" id="KW-1185">Reference proteome</keyword>
<dbReference type="InterPro" id="IPR011009">
    <property type="entry name" value="Kinase-like_dom_sf"/>
</dbReference>
<dbReference type="Pfam" id="PF00069">
    <property type="entry name" value="Pkinase"/>
    <property type="match status" value="1"/>
</dbReference>
<evidence type="ECO:0000256" key="2">
    <source>
        <dbReference type="ARBA" id="ARBA00022679"/>
    </source>
</evidence>
<protein>
    <recommendedName>
        <fullName evidence="7">Protein kinase domain-containing protein</fullName>
    </recommendedName>
</protein>
<evidence type="ECO:0000256" key="1">
    <source>
        <dbReference type="ARBA" id="ARBA00022527"/>
    </source>
</evidence>
<dbReference type="Gene3D" id="1.10.510.10">
    <property type="entry name" value="Transferase(Phosphotransferase) domain 1"/>
    <property type="match status" value="1"/>
</dbReference>
<dbReference type="FunFam" id="1.10.510.10:FF:000624">
    <property type="entry name" value="Mitogen-activated protein kinase"/>
    <property type="match status" value="1"/>
</dbReference>
<dbReference type="PROSITE" id="PS50011">
    <property type="entry name" value="PROTEIN_KINASE_DOM"/>
    <property type="match status" value="1"/>
</dbReference>
<dbReference type="SMART" id="SM00220">
    <property type="entry name" value="S_TKc"/>
    <property type="match status" value="1"/>
</dbReference>
<keyword evidence="2" id="KW-0808">Transferase</keyword>
<feature type="region of interest" description="Disordered" evidence="6">
    <location>
        <begin position="323"/>
        <end position="349"/>
    </location>
</feature>
<keyword evidence="5" id="KW-0067">ATP-binding</keyword>
<feature type="domain" description="Protein kinase" evidence="7">
    <location>
        <begin position="21"/>
        <end position="308"/>
    </location>
</feature>